<dbReference type="Proteomes" id="UP000190559">
    <property type="component" value="Unassembled WGS sequence"/>
</dbReference>
<dbReference type="EMBL" id="LOJW01000040">
    <property type="protein sequence ID" value="OOW67427.1"/>
    <property type="molecule type" value="Genomic_DNA"/>
</dbReference>
<evidence type="ECO:0000256" key="1">
    <source>
        <dbReference type="SAM" id="MobiDB-lite"/>
    </source>
</evidence>
<name>A0A1T1NVJ7_9XANT</name>
<sequence>MTNPIPTAPPLFDSSLFVSPDVQTRQVSLPDGKEHTFYIREQQAGVVRAFAVGQQSEDPEKQSESMARLIAKAICTDDGKPALTLEQARNLKISVQYALAAAISGVHSYQGNVSSPSEAPESGSDTPSL</sequence>
<organism evidence="2 3">
    <name type="scientific">Xanthomonas axonopodis pv. melhusii</name>
    <dbReference type="NCBI Taxonomy" id="487834"/>
    <lineage>
        <taxon>Bacteria</taxon>
        <taxon>Pseudomonadati</taxon>
        <taxon>Pseudomonadota</taxon>
        <taxon>Gammaproteobacteria</taxon>
        <taxon>Lysobacterales</taxon>
        <taxon>Lysobacteraceae</taxon>
        <taxon>Xanthomonas</taxon>
    </lineage>
</organism>
<comment type="caution">
    <text evidence="2">The sequence shown here is derived from an EMBL/GenBank/DDBJ whole genome shotgun (WGS) entry which is preliminary data.</text>
</comment>
<evidence type="ECO:0000313" key="3">
    <source>
        <dbReference type="Proteomes" id="UP000190559"/>
    </source>
</evidence>
<reference evidence="2 3" key="1">
    <citation type="submission" date="2015-12" db="EMBL/GenBank/DDBJ databases">
        <authorList>
            <person name="Shamseldin A."/>
            <person name="Moawad H."/>
            <person name="Abd El-Rahim W.M."/>
            <person name="Sadowsky M.J."/>
        </authorList>
    </citation>
    <scope>NUCLEOTIDE SEQUENCE [LARGE SCALE GENOMIC DNA]</scope>
    <source>
        <strain evidence="2 3">LMG9050</strain>
    </source>
</reference>
<dbReference type="RefSeq" id="WP_078564762.1">
    <property type="nucleotide sequence ID" value="NZ_LOJW01000040.1"/>
</dbReference>
<dbReference type="InterPro" id="IPR024410">
    <property type="entry name" value="Phage_TAC_12"/>
</dbReference>
<evidence type="ECO:0000313" key="2">
    <source>
        <dbReference type="EMBL" id="OOW67427.1"/>
    </source>
</evidence>
<protein>
    <recommendedName>
        <fullName evidence="4">Phage tail protein</fullName>
    </recommendedName>
</protein>
<gene>
    <name evidence="2" type="ORF">Xmlh_17330</name>
</gene>
<evidence type="ECO:0008006" key="4">
    <source>
        <dbReference type="Google" id="ProtNLM"/>
    </source>
</evidence>
<dbReference type="AlphaFoldDB" id="A0A1T1NVJ7"/>
<dbReference type="Pfam" id="PF16459">
    <property type="entry name" value="Phage_TAC_13"/>
    <property type="match status" value="1"/>
</dbReference>
<accession>A0A1T1NVJ7</accession>
<feature type="region of interest" description="Disordered" evidence="1">
    <location>
        <begin position="109"/>
        <end position="129"/>
    </location>
</feature>
<proteinExistence type="predicted"/>